<comment type="subcellular location">
    <subcellularLocation>
        <location evidence="1">Cell membrane</location>
        <topology evidence="1">Multi-pass membrane protein</topology>
    </subcellularLocation>
</comment>
<dbReference type="InterPro" id="IPR035906">
    <property type="entry name" value="MetI-like_sf"/>
</dbReference>
<keyword evidence="6 7" id="KW-0472">Membrane</keyword>
<evidence type="ECO:0000256" key="6">
    <source>
        <dbReference type="ARBA" id="ARBA00023136"/>
    </source>
</evidence>
<keyword evidence="5 7" id="KW-1133">Transmembrane helix</keyword>
<feature type="transmembrane region" description="Helical" evidence="7">
    <location>
        <begin position="50"/>
        <end position="76"/>
    </location>
</feature>
<evidence type="ECO:0000256" key="7">
    <source>
        <dbReference type="SAM" id="Phobius"/>
    </source>
</evidence>
<dbReference type="AlphaFoldDB" id="A0A1M7XVH5"/>
<feature type="transmembrane region" description="Helical" evidence="7">
    <location>
        <begin position="232"/>
        <end position="259"/>
    </location>
</feature>
<feature type="transmembrane region" description="Helical" evidence="7">
    <location>
        <begin position="209"/>
        <end position="226"/>
    </location>
</feature>
<feature type="transmembrane region" description="Helical" evidence="7">
    <location>
        <begin position="97"/>
        <end position="120"/>
    </location>
</feature>
<dbReference type="Proteomes" id="UP000184603">
    <property type="component" value="Unassembled WGS sequence"/>
</dbReference>
<evidence type="ECO:0000256" key="2">
    <source>
        <dbReference type="ARBA" id="ARBA00022448"/>
    </source>
</evidence>
<dbReference type="SUPFAM" id="SSF161098">
    <property type="entry name" value="MetI-like"/>
    <property type="match status" value="2"/>
</dbReference>
<dbReference type="GO" id="GO:0005886">
    <property type="term" value="C:plasma membrane"/>
    <property type="evidence" value="ECO:0007669"/>
    <property type="project" value="UniProtKB-SubCell"/>
</dbReference>
<keyword evidence="3" id="KW-1003">Cell membrane</keyword>
<evidence type="ECO:0000256" key="3">
    <source>
        <dbReference type="ARBA" id="ARBA00022475"/>
    </source>
</evidence>
<dbReference type="Gene3D" id="1.10.3720.10">
    <property type="entry name" value="MetI-like"/>
    <property type="match status" value="2"/>
</dbReference>
<dbReference type="EMBL" id="FRFE01000001">
    <property type="protein sequence ID" value="SHO42582.1"/>
    <property type="molecule type" value="Genomic_DNA"/>
</dbReference>
<name>A0A1M7XVH5_9BACT</name>
<feature type="transmembrane region" description="Helical" evidence="7">
    <location>
        <begin position="461"/>
        <end position="482"/>
    </location>
</feature>
<gene>
    <name evidence="8" type="ORF">SAMN02745220_00035</name>
</gene>
<dbReference type="RefSeq" id="WP_143170583.1">
    <property type="nucleotide sequence ID" value="NZ_FRFE01000001.1"/>
</dbReference>
<sequence>MLRTSLWFVFIAVGALFVANISITTLEPWGELQKLGLGLLTPDFLSLPGFWQALINTVSFALIGISLAIVFGWLLSLFFSLTPVRLFCGFIRAIHELFWAFIFMPIIGLNSLCGILAIAIPYAGVFAKVYAEIRQESDQRPAEALAPNTSRVSGFFYTTLPIIYGELKNYTSYRFECALRSSAILGFIGLPTIGYHLETAFREGMYSEAAALLYSFYLLIISIRFWAKPRLLVFACIGAVLLTSWDVSLSSANIIRFFTYDILPWPMRAEGYYTGTQAVTLPFAAIGAWLLEVMKTEALPGIWQTMVLTQIALVCTAVLTLMVFPFASRRFHSAGVTGTTQMLLVILRTTPEYILAYIFLILWGPSMLPAILAMSLHNGGILSSITAGNVNLLQLPFDSSTSRINRYLYEVLPRCYGQFLAFLFYRWEVIMRESAILGILGITTLGYYIDSAISSDHLDTALLLIVVTAMLNMVIDSLSQFLRRSLRISAHLKVELPTS</sequence>
<accession>A0A1M7XVH5</accession>
<proteinExistence type="predicted"/>
<feature type="transmembrane region" description="Helical" evidence="7">
    <location>
        <begin position="271"/>
        <end position="290"/>
    </location>
</feature>
<reference evidence="8 9" key="1">
    <citation type="submission" date="2016-12" db="EMBL/GenBank/DDBJ databases">
        <authorList>
            <person name="Song W.-J."/>
            <person name="Kurnit D.M."/>
        </authorList>
    </citation>
    <scope>NUCLEOTIDE SEQUENCE [LARGE SCALE GENOMIC DNA]</scope>
    <source>
        <strain evidence="8 9">DSM 18488</strain>
    </source>
</reference>
<evidence type="ECO:0000256" key="4">
    <source>
        <dbReference type="ARBA" id="ARBA00022692"/>
    </source>
</evidence>
<feature type="transmembrane region" description="Helical" evidence="7">
    <location>
        <begin position="178"/>
        <end position="197"/>
    </location>
</feature>
<dbReference type="PANTHER" id="PTHR30043:SF1">
    <property type="entry name" value="ABC TRANSPORT SYSTEM PERMEASE PROTEIN P69"/>
    <property type="match status" value="1"/>
</dbReference>
<keyword evidence="4 7" id="KW-0812">Transmembrane</keyword>
<evidence type="ECO:0000256" key="5">
    <source>
        <dbReference type="ARBA" id="ARBA00022989"/>
    </source>
</evidence>
<evidence type="ECO:0000256" key="1">
    <source>
        <dbReference type="ARBA" id="ARBA00004651"/>
    </source>
</evidence>
<organism evidence="8 9">
    <name type="scientific">Desulfopila aestuarii DSM 18488</name>
    <dbReference type="NCBI Taxonomy" id="1121416"/>
    <lineage>
        <taxon>Bacteria</taxon>
        <taxon>Pseudomonadati</taxon>
        <taxon>Thermodesulfobacteriota</taxon>
        <taxon>Desulfobulbia</taxon>
        <taxon>Desulfobulbales</taxon>
        <taxon>Desulfocapsaceae</taxon>
        <taxon>Desulfopila</taxon>
    </lineage>
</organism>
<dbReference type="PANTHER" id="PTHR30043">
    <property type="entry name" value="PHOSPHONATES TRANSPORT SYSTEM PERMEASE PROTEIN"/>
    <property type="match status" value="1"/>
</dbReference>
<keyword evidence="2" id="KW-0813">Transport</keyword>
<keyword evidence="9" id="KW-1185">Reference proteome</keyword>
<evidence type="ECO:0000313" key="9">
    <source>
        <dbReference type="Proteomes" id="UP000184603"/>
    </source>
</evidence>
<feature type="transmembrane region" description="Helical" evidence="7">
    <location>
        <begin position="302"/>
        <end position="324"/>
    </location>
</feature>
<evidence type="ECO:0000313" key="8">
    <source>
        <dbReference type="EMBL" id="SHO42582.1"/>
    </source>
</evidence>
<dbReference type="STRING" id="1121416.SAMN02745220_00035"/>
<protein>
    <submittedName>
        <fullName evidence="8">Phosphonate transport system permease protein</fullName>
    </submittedName>
</protein>
<dbReference type="OrthoDB" id="7820570at2"/>
<feature type="transmembrane region" description="Helical" evidence="7">
    <location>
        <begin position="354"/>
        <end position="376"/>
    </location>
</feature>